<protein>
    <recommendedName>
        <fullName evidence="1">Spermatogenesis-associated protein 20-like TRX domain-containing protein</fullName>
    </recommendedName>
</protein>
<dbReference type="InterPro" id="IPR004879">
    <property type="entry name" value="Ssp411-like_TRX"/>
</dbReference>
<sequence length="144" mass="16630">MPKQQIETICSSLFTNRLISSNSAYLRQHAHNPVNWHPWGKDAFQIARNEDKPIFLSIGYSTCHWCHVMAHECFENFEIAQLMNKWFVSIKVDRDELPSVDQIYMAYLESFTGEGGWPITVFLTSSLKPFYGGTYFAPVPKFGE</sequence>
<proteinExistence type="predicted"/>
<dbReference type="Gene3D" id="3.40.30.10">
    <property type="entry name" value="Glutaredoxin"/>
    <property type="match status" value="1"/>
</dbReference>
<evidence type="ECO:0000313" key="3">
    <source>
        <dbReference type="Proteomes" id="UP001211907"/>
    </source>
</evidence>
<dbReference type="Pfam" id="PF03190">
    <property type="entry name" value="Thioredox_DsbH"/>
    <property type="match status" value="1"/>
</dbReference>
<accession>A0AAD5XAZ2</accession>
<dbReference type="SUPFAM" id="SSF52833">
    <property type="entry name" value="Thioredoxin-like"/>
    <property type="match status" value="1"/>
</dbReference>
<reference evidence="2" key="1">
    <citation type="submission" date="2020-05" db="EMBL/GenBank/DDBJ databases">
        <title>Phylogenomic resolution of chytrid fungi.</title>
        <authorList>
            <person name="Stajich J.E."/>
            <person name="Amses K."/>
            <person name="Simmons R."/>
            <person name="Seto K."/>
            <person name="Myers J."/>
            <person name="Bonds A."/>
            <person name="Quandt C.A."/>
            <person name="Barry K."/>
            <person name="Liu P."/>
            <person name="Grigoriev I."/>
            <person name="Longcore J.E."/>
            <person name="James T.Y."/>
        </authorList>
    </citation>
    <scope>NUCLEOTIDE SEQUENCE</scope>
    <source>
        <strain evidence="2">JEL0513</strain>
    </source>
</reference>
<dbReference type="EMBL" id="JADGJH010001339">
    <property type="protein sequence ID" value="KAJ3114800.1"/>
    <property type="molecule type" value="Genomic_DNA"/>
</dbReference>
<dbReference type="CDD" id="cd02955">
    <property type="entry name" value="SSP411"/>
    <property type="match status" value="1"/>
</dbReference>
<evidence type="ECO:0000313" key="2">
    <source>
        <dbReference type="EMBL" id="KAJ3114800.1"/>
    </source>
</evidence>
<organism evidence="2 3">
    <name type="scientific">Physocladia obscura</name>
    <dbReference type="NCBI Taxonomy" id="109957"/>
    <lineage>
        <taxon>Eukaryota</taxon>
        <taxon>Fungi</taxon>
        <taxon>Fungi incertae sedis</taxon>
        <taxon>Chytridiomycota</taxon>
        <taxon>Chytridiomycota incertae sedis</taxon>
        <taxon>Chytridiomycetes</taxon>
        <taxon>Chytridiales</taxon>
        <taxon>Chytriomycetaceae</taxon>
        <taxon>Physocladia</taxon>
    </lineage>
</organism>
<keyword evidence="3" id="KW-1185">Reference proteome</keyword>
<dbReference type="PANTHER" id="PTHR42899">
    <property type="entry name" value="SPERMATOGENESIS-ASSOCIATED PROTEIN 20"/>
    <property type="match status" value="1"/>
</dbReference>
<dbReference type="InterPro" id="IPR024705">
    <property type="entry name" value="Ssp411"/>
</dbReference>
<gene>
    <name evidence="2" type="ORF">HK100_001544</name>
</gene>
<dbReference type="InterPro" id="IPR036249">
    <property type="entry name" value="Thioredoxin-like_sf"/>
</dbReference>
<comment type="caution">
    <text evidence="2">The sequence shown here is derived from an EMBL/GenBank/DDBJ whole genome shotgun (WGS) entry which is preliminary data.</text>
</comment>
<dbReference type="PANTHER" id="PTHR42899:SF1">
    <property type="entry name" value="SPERMATOGENESIS-ASSOCIATED PROTEIN 20"/>
    <property type="match status" value="1"/>
</dbReference>
<evidence type="ECO:0000259" key="1">
    <source>
        <dbReference type="Pfam" id="PF03190"/>
    </source>
</evidence>
<dbReference type="Proteomes" id="UP001211907">
    <property type="component" value="Unassembled WGS sequence"/>
</dbReference>
<dbReference type="AlphaFoldDB" id="A0AAD5XAZ2"/>
<feature type="domain" description="Spermatogenesis-associated protein 20-like TRX" evidence="1">
    <location>
        <begin position="15"/>
        <end position="141"/>
    </location>
</feature>
<name>A0AAD5XAZ2_9FUNG</name>